<gene>
    <name evidence="6" type="ORF">ANIA_03558</name>
</gene>
<protein>
    <submittedName>
        <fullName evidence="6">DUF636 domain protein (AFU_orthologue AFUA_2G14300)</fullName>
    </submittedName>
</protein>
<evidence type="ECO:0000256" key="1">
    <source>
        <dbReference type="ARBA" id="ARBA00005495"/>
    </source>
</evidence>
<accession>Q5B7C2</accession>
<dbReference type="PANTHER" id="PTHR33337">
    <property type="entry name" value="GFA DOMAIN-CONTAINING PROTEIN"/>
    <property type="match status" value="1"/>
</dbReference>
<dbReference type="SUPFAM" id="SSF51316">
    <property type="entry name" value="Mss4-like"/>
    <property type="match status" value="1"/>
</dbReference>
<dbReference type="InterPro" id="IPR011057">
    <property type="entry name" value="Mss4-like_sf"/>
</dbReference>
<keyword evidence="3" id="KW-0862">Zinc</keyword>
<sequence length="250" mass="27759">MHAPQQEYFAGTEVVLYGHGSYKEHCTSLFAFHGVTHGATLELALYEDFVQSQELPLSVMLTSTVVGHFTSSPSSQPTRKVLTLTHEPNNSTPPAFSCPRNAFLHRLLHLPQNTVRSDSFVARRRADVIMSLMIAVWNAGIDESMQKAFGGNYGLTAKIPKDALKITAGKTKEFAADNGSGSIVHREFCDNCGSFICEYGDAVKDKFRYIVVGSLDDPEVLPPKGEFFCKDRASWMPEIPNVFHKKEIKE</sequence>
<dbReference type="STRING" id="227321.Q5B7C2"/>
<dbReference type="GO" id="GO:0016846">
    <property type="term" value="F:carbon-sulfur lyase activity"/>
    <property type="evidence" value="ECO:0007669"/>
    <property type="project" value="InterPro"/>
</dbReference>
<dbReference type="OrthoDB" id="9985472at2759"/>
<dbReference type="GO" id="GO:0046872">
    <property type="term" value="F:metal ion binding"/>
    <property type="evidence" value="ECO:0007669"/>
    <property type="project" value="UniProtKB-KW"/>
</dbReference>
<keyword evidence="7" id="KW-1185">Reference proteome</keyword>
<dbReference type="HOGENOM" id="CLU_1111384_0_0_1"/>
<dbReference type="PANTHER" id="PTHR33337:SF40">
    <property type="entry name" value="CENP-V_GFA DOMAIN-CONTAINING PROTEIN-RELATED"/>
    <property type="match status" value="1"/>
</dbReference>
<keyword evidence="4" id="KW-0456">Lyase</keyword>
<dbReference type="RefSeq" id="XP_661162.1">
    <property type="nucleotide sequence ID" value="XM_656070.1"/>
</dbReference>
<proteinExistence type="inferred from homology"/>
<name>Q5B7C2_EMENI</name>
<evidence type="ECO:0000256" key="2">
    <source>
        <dbReference type="ARBA" id="ARBA00022723"/>
    </source>
</evidence>
<dbReference type="Pfam" id="PF04828">
    <property type="entry name" value="GFA"/>
    <property type="match status" value="1"/>
</dbReference>
<dbReference type="EMBL" id="BN001302">
    <property type="protein sequence ID" value="CBF75890.1"/>
    <property type="molecule type" value="Genomic_DNA"/>
</dbReference>
<accession>C8V4H3</accession>
<evidence type="ECO:0000256" key="4">
    <source>
        <dbReference type="ARBA" id="ARBA00023239"/>
    </source>
</evidence>
<organism evidence="6 7">
    <name type="scientific">Emericella nidulans (strain FGSC A4 / ATCC 38163 / CBS 112.46 / NRRL 194 / M139)</name>
    <name type="common">Aspergillus nidulans</name>
    <dbReference type="NCBI Taxonomy" id="227321"/>
    <lineage>
        <taxon>Eukaryota</taxon>
        <taxon>Fungi</taxon>
        <taxon>Dikarya</taxon>
        <taxon>Ascomycota</taxon>
        <taxon>Pezizomycotina</taxon>
        <taxon>Eurotiomycetes</taxon>
        <taxon>Eurotiomycetidae</taxon>
        <taxon>Eurotiales</taxon>
        <taxon>Aspergillaceae</taxon>
        <taxon>Aspergillus</taxon>
        <taxon>Aspergillus subgen. Nidulantes</taxon>
    </lineage>
</organism>
<dbReference type="GeneID" id="2872980"/>
<evidence type="ECO:0000313" key="6">
    <source>
        <dbReference type="EMBL" id="CBF75890.1"/>
    </source>
</evidence>
<dbReference type="eggNOG" id="ENOG502S2MN">
    <property type="taxonomic scope" value="Eukaryota"/>
</dbReference>
<dbReference type="KEGG" id="ani:ANIA_03558"/>
<keyword evidence="2" id="KW-0479">Metal-binding</keyword>
<dbReference type="Gene3D" id="3.90.1590.10">
    <property type="entry name" value="glutathione-dependent formaldehyde- activating enzyme (gfa)"/>
    <property type="match status" value="1"/>
</dbReference>
<evidence type="ECO:0000313" key="7">
    <source>
        <dbReference type="Proteomes" id="UP000000560"/>
    </source>
</evidence>
<reference evidence="7" key="1">
    <citation type="journal article" date="2005" name="Nature">
        <title>Sequencing of Aspergillus nidulans and comparative analysis with A. fumigatus and A. oryzae.</title>
        <authorList>
            <person name="Galagan J.E."/>
            <person name="Calvo S.E."/>
            <person name="Cuomo C."/>
            <person name="Ma L.J."/>
            <person name="Wortman J.R."/>
            <person name="Batzoglou S."/>
            <person name="Lee S.I."/>
            <person name="Basturkmen M."/>
            <person name="Spevak C.C."/>
            <person name="Clutterbuck J."/>
            <person name="Kapitonov V."/>
            <person name="Jurka J."/>
            <person name="Scazzocchio C."/>
            <person name="Farman M."/>
            <person name="Butler J."/>
            <person name="Purcell S."/>
            <person name="Harris S."/>
            <person name="Braus G.H."/>
            <person name="Draht O."/>
            <person name="Busch S."/>
            <person name="D'Enfert C."/>
            <person name="Bouchier C."/>
            <person name="Goldman G.H."/>
            <person name="Bell-Pedersen D."/>
            <person name="Griffiths-Jones S."/>
            <person name="Doonan J.H."/>
            <person name="Yu J."/>
            <person name="Vienken K."/>
            <person name="Pain A."/>
            <person name="Freitag M."/>
            <person name="Selker E.U."/>
            <person name="Archer D.B."/>
            <person name="Penalva M.A."/>
            <person name="Oakley B.R."/>
            <person name="Momany M."/>
            <person name="Tanaka T."/>
            <person name="Kumagai T."/>
            <person name="Asai K."/>
            <person name="Machida M."/>
            <person name="Nierman W.C."/>
            <person name="Denning D.W."/>
            <person name="Caddick M."/>
            <person name="Hynes M."/>
            <person name="Paoletti M."/>
            <person name="Fischer R."/>
            <person name="Miller B."/>
            <person name="Dyer P."/>
            <person name="Sachs M.S."/>
            <person name="Osmani S.A."/>
            <person name="Birren B.W."/>
        </authorList>
    </citation>
    <scope>NUCLEOTIDE SEQUENCE [LARGE SCALE GENOMIC DNA]</scope>
    <source>
        <strain evidence="7">FGSC A4 / ATCC 38163 / CBS 112.46 / NRRL 194 / M139</strain>
    </source>
</reference>
<dbReference type="AlphaFoldDB" id="Q5B7C2"/>
<dbReference type="Proteomes" id="UP000000560">
    <property type="component" value="Chromosome II"/>
</dbReference>
<feature type="domain" description="CENP-V/GFA" evidence="5">
    <location>
        <begin position="146"/>
        <end position="231"/>
    </location>
</feature>
<comment type="similarity">
    <text evidence="1">Belongs to the Gfa family.</text>
</comment>
<evidence type="ECO:0000259" key="5">
    <source>
        <dbReference type="Pfam" id="PF04828"/>
    </source>
</evidence>
<evidence type="ECO:0000256" key="3">
    <source>
        <dbReference type="ARBA" id="ARBA00022833"/>
    </source>
</evidence>
<reference evidence="7" key="2">
    <citation type="journal article" date="2009" name="Fungal Genet. Biol.">
        <title>The 2008 update of the Aspergillus nidulans genome annotation: a community effort.</title>
        <authorList>
            <person name="Wortman J.R."/>
            <person name="Gilsenan J.M."/>
            <person name="Joardar V."/>
            <person name="Deegan J."/>
            <person name="Clutterbuck J."/>
            <person name="Andersen M.R."/>
            <person name="Archer D."/>
            <person name="Bencina M."/>
            <person name="Braus G."/>
            <person name="Coutinho P."/>
            <person name="von Dohren H."/>
            <person name="Doonan J."/>
            <person name="Driessen A.J."/>
            <person name="Durek P."/>
            <person name="Espeso E."/>
            <person name="Fekete E."/>
            <person name="Flipphi M."/>
            <person name="Estrada C.G."/>
            <person name="Geysens S."/>
            <person name="Goldman G."/>
            <person name="de Groot P.W."/>
            <person name="Hansen K."/>
            <person name="Harris S.D."/>
            <person name="Heinekamp T."/>
            <person name="Helmstaedt K."/>
            <person name="Henrissat B."/>
            <person name="Hofmann G."/>
            <person name="Homan T."/>
            <person name="Horio T."/>
            <person name="Horiuchi H."/>
            <person name="James S."/>
            <person name="Jones M."/>
            <person name="Karaffa L."/>
            <person name="Karanyi Z."/>
            <person name="Kato M."/>
            <person name="Keller N."/>
            <person name="Kelly D.E."/>
            <person name="Kiel J.A."/>
            <person name="Kim J.M."/>
            <person name="van der Klei I.J."/>
            <person name="Klis F.M."/>
            <person name="Kovalchuk A."/>
            <person name="Krasevec N."/>
            <person name="Kubicek C.P."/>
            <person name="Liu B."/>
            <person name="Maccabe A."/>
            <person name="Meyer V."/>
            <person name="Mirabito P."/>
            <person name="Miskei M."/>
            <person name="Mos M."/>
            <person name="Mullins J."/>
            <person name="Nelson D.R."/>
            <person name="Nielsen J."/>
            <person name="Oakley B.R."/>
            <person name="Osmani S.A."/>
            <person name="Pakula T."/>
            <person name="Paszewski A."/>
            <person name="Paulsen I."/>
            <person name="Pilsyk S."/>
            <person name="Pocsi I."/>
            <person name="Punt P.J."/>
            <person name="Ram A.F."/>
            <person name="Ren Q."/>
            <person name="Robellet X."/>
            <person name="Robson G."/>
            <person name="Seiboth B."/>
            <person name="van Solingen P."/>
            <person name="Specht T."/>
            <person name="Sun J."/>
            <person name="Taheri-Talesh N."/>
            <person name="Takeshita N."/>
            <person name="Ussery D."/>
            <person name="vanKuyk P.A."/>
            <person name="Visser H."/>
            <person name="van de Vondervoort P.J."/>
            <person name="de Vries R.P."/>
            <person name="Walton J."/>
            <person name="Xiang X."/>
            <person name="Xiong Y."/>
            <person name="Zeng A.P."/>
            <person name="Brandt B.W."/>
            <person name="Cornell M.J."/>
            <person name="van den Hondel C.A."/>
            <person name="Visser J."/>
            <person name="Oliver S.G."/>
            <person name="Turner G."/>
        </authorList>
    </citation>
    <scope>GENOME REANNOTATION</scope>
    <source>
        <strain evidence="7">FGSC A4 / ATCC 38163 / CBS 112.46 / NRRL 194 / M139</strain>
    </source>
</reference>
<dbReference type="InParanoid" id="Q5B7C2"/>
<dbReference type="InterPro" id="IPR006913">
    <property type="entry name" value="CENP-V/GFA"/>
</dbReference>